<dbReference type="EMBL" id="FZOL01000027">
    <property type="protein sequence ID" value="SNT18151.1"/>
    <property type="molecule type" value="Genomic_DNA"/>
</dbReference>
<dbReference type="GO" id="GO:0004519">
    <property type="term" value="F:endonuclease activity"/>
    <property type="evidence" value="ECO:0007669"/>
    <property type="project" value="UniProtKB-KW"/>
</dbReference>
<evidence type="ECO:0000313" key="2">
    <source>
        <dbReference type="EMBL" id="SNT18151.1"/>
    </source>
</evidence>
<keyword evidence="2" id="KW-0540">Nuclease</keyword>
<keyword evidence="2" id="KW-0255">Endonuclease</keyword>
<proteinExistence type="predicted"/>
<protein>
    <submittedName>
        <fullName evidence="2">DNA/RNA non-specific endonuclease</fullName>
    </submittedName>
</protein>
<evidence type="ECO:0000313" key="3">
    <source>
        <dbReference type="Proteomes" id="UP000198407"/>
    </source>
</evidence>
<keyword evidence="2" id="KW-0378">Hydrolase</keyword>
<accession>A0A239KJ11</accession>
<dbReference type="Pfam" id="PF13930">
    <property type="entry name" value="Endonuclea_NS_2"/>
    <property type="match status" value="1"/>
</dbReference>
<dbReference type="RefSeq" id="WP_042127210.1">
    <property type="nucleotide sequence ID" value="NZ_FZOL01000027.1"/>
</dbReference>
<gene>
    <name evidence="2" type="ORF">SAMN05444352_12735</name>
</gene>
<dbReference type="Proteomes" id="UP000198407">
    <property type="component" value="Unassembled WGS sequence"/>
</dbReference>
<evidence type="ECO:0000259" key="1">
    <source>
        <dbReference type="Pfam" id="PF13930"/>
    </source>
</evidence>
<dbReference type="AlphaFoldDB" id="A0A239KJ11"/>
<reference evidence="3" key="1">
    <citation type="submission" date="2017-06" db="EMBL/GenBank/DDBJ databases">
        <authorList>
            <person name="Varghese N."/>
            <person name="Submissions S."/>
        </authorList>
    </citation>
    <scope>NUCLEOTIDE SEQUENCE [LARGE SCALE GENOMIC DNA]</scope>
    <source>
        <strain evidence="3">DSM 22348</strain>
    </source>
</reference>
<keyword evidence="3" id="KW-1185">Reference proteome</keyword>
<name>A0A239KJ11_9PSED</name>
<sequence length="678" mass="75322">MSKDSKKRKDFDGKDACGLCGNESQTLHLCGACTTNGCDDCMSSSRHPLYGKARSGNLCCIGNGGRCPTCMMPFRTDENVQCIVCKQEVPSCDCYIKDVCRTCLVPKRTEVKKKTIKFQPIPGSANTLKRQVFVDAPINNHKVPPRKSTPACLSAPSNANENEDIGDMRLFDRGHIISLDLNGTDHSHLITPMNPQFNRNGKWRQMETTIGDLIGGGAAWNIADERVTMPTKSKVTVSPGTKNALNVVNRMEVRLFYDDTHGDGRIPVWFHVKLMRNTQMVTHFSLGNRGVAPATVTNDTAHGEFRAAKKIFEGLDRETLRGFLFDKNDLDHYVLGEGTPSKPPNQLLQFMWEVNHLSQNLSRARVFSTMDVGTQSPSTAYDDFQRHYLRLFNRWKNDGQLLSDVSEDELYEGETADVWAELDEQGGKAAPEVDHVFPSYQSGSNSYLNARLVSFQHNHAYREKKTIGAQPVHVTLTEAFRTKAAGLLHKGEIHLAQSVPVMTSVPITNKRKSAVACIPVPFDPHPLTNDQVEVELEEWFSDEALFDAEANHVFLNGHKMGTDSIPHKLRHERQGFLKAEAARKARQALEKQRKPIYVALYARHAQAVDQVTGTLRDHEGNSLQSLIDAATLCEPSDVIGSKNADTSMRIEDTSVSDAACERALQAMKDLLTAMGKGA</sequence>
<dbReference type="STRING" id="1215104.GCA_000730585_01718"/>
<feature type="domain" description="Type VII secretion system protein EssD-like" evidence="1">
    <location>
        <begin position="128"/>
        <end position="212"/>
    </location>
</feature>
<dbReference type="OrthoDB" id="2664633at2"/>
<dbReference type="InterPro" id="IPR044927">
    <property type="entry name" value="Endonuclea_NS_2"/>
</dbReference>
<organism evidence="2 3">
    <name type="scientific">Pseudomonas japonica</name>
    <dbReference type="NCBI Taxonomy" id="256466"/>
    <lineage>
        <taxon>Bacteria</taxon>
        <taxon>Pseudomonadati</taxon>
        <taxon>Pseudomonadota</taxon>
        <taxon>Gammaproteobacteria</taxon>
        <taxon>Pseudomonadales</taxon>
        <taxon>Pseudomonadaceae</taxon>
        <taxon>Pseudomonas</taxon>
    </lineage>
</organism>